<proteinExistence type="predicted"/>
<organism evidence="2 3">
    <name type="scientific">Paenochrobactrum glaciei</name>
    <dbReference type="NCBI Taxonomy" id="486407"/>
    <lineage>
        <taxon>Bacteria</taxon>
        <taxon>Pseudomonadati</taxon>
        <taxon>Pseudomonadota</taxon>
        <taxon>Alphaproteobacteria</taxon>
        <taxon>Hyphomicrobiales</taxon>
        <taxon>Brucellaceae</taxon>
        <taxon>Paenochrobactrum</taxon>
    </lineage>
</organism>
<dbReference type="SMART" id="SM00987">
    <property type="entry name" value="UreE_C"/>
    <property type="match status" value="1"/>
</dbReference>
<keyword evidence="3" id="KW-1185">Reference proteome</keyword>
<sequence>MELMNKQTQQQLITTLSHEIAQCRLCHDNPRYPPAMAMPPRPVCTISATAPIAICGQAPGMRVYNTGIPFNDPSGDRLRQWLNVTRESFYSPDHFAIIPMGFCFPGYDKNGGDLPPRRECKEVWHDRIFPLMPQIKLVIVIGQYAQNYHLGKRRHKSLTETVLHWRDFFEAPDGNGRRILPIPHPSWRNSGWLKRNPWFERDLLPELQKLTAELLPNPD</sequence>
<dbReference type="PANTHER" id="PTHR42160:SF1">
    <property type="entry name" value="URACIL-DNA GLYCOSYLASE SUPERFAMILY PROTEIN"/>
    <property type="match status" value="1"/>
</dbReference>
<dbReference type="InterPro" id="IPR036895">
    <property type="entry name" value="Uracil-DNA_glycosylase-like_sf"/>
</dbReference>
<comment type="caution">
    <text evidence="2">The sequence shown here is derived from an EMBL/GenBank/DDBJ whole genome shotgun (WGS) entry which is preliminary data.</text>
</comment>
<dbReference type="InterPro" id="IPR005122">
    <property type="entry name" value="Uracil-DNA_glycosylase-like"/>
</dbReference>
<reference evidence="2 3" key="1">
    <citation type="journal article" date="2019" name="Int. J. Syst. Evol. Microbiol.">
        <title>The Global Catalogue of Microorganisms (GCM) 10K type strain sequencing project: providing services to taxonomists for standard genome sequencing and annotation.</title>
        <authorList>
            <consortium name="The Broad Institute Genomics Platform"/>
            <consortium name="The Broad Institute Genome Sequencing Center for Infectious Disease"/>
            <person name="Wu L."/>
            <person name="Ma J."/>
        </authorList>
    </citation>
    <scope>NUCLEOTIDE SEQUENCE [LARGE SCALE GENOMIC DNA]</scope>
    <source>
        <strain evidence="2 3">JCM 15115</strain>
    </source>
</reference>
<evidence type="ECO:0000313" key="2">
    <source>
        <dbReference type="EMBL" id="GAA0602903.1"/>
    </source>
</evidence>
<dbReference type="Pfam" id="PF03167">
    <property type="entry name" value="UDG"/>
    <property type="match status" value="1"/>
</dbReference>
<dbReference type="InterPro" id="IPR047124">
    <property type="entry name" value="HI_0220.2"/>
</dbReference>
<accession>A0ABN1G309</accession>
<dbReference type="EMBL" id="BAAADE010000002">
    <property type="protein sequence ID" value="GAA0602903.1"/>
    <property type="molecule type" value="Genomic_DNA"/>
</dbReference>
<protein>
    <submittedName>
        <fullName evidence="2">Uracil-DNA glycosylase family protein</fullName>
    </submittedName>
</protein>
<dbReference type="Proteomes" id="UP001424441">
    <property type="component" value="Unassembled WGS sequence"/>
</dbReference>
<dbReference type="Gene3D" id="3.40.470.10">
    <property type="entry name" value="Uracil-DNA glycosylase-like domain"/>
    <property type="match status" value="1"/>
</dbReference>
<name>A0ABN1G309_9HYPH</name>
<dbReference type="CDD" id="cd10033">
    <property type="entry name" value="UDG_like"/>
    <property type="match status" value="1"/>
</dbReference>
<evidence type="ECO:0000259" key="1">
    <source>
        <dbReference type="SMART" id="SM00986"/>
    </source>
</evidence>
<dbReference type="SMART" id="SM00986">
    <property type="entry name" value="UDG"/>
    <property type="match status" value="1"/>
</dbReference>
<evidence type="ECO:0000313" key="3">
    <source>
        <dbReference type="Proteomes" id="UP001424441"/>
    </source>
</evidence>
<dbReference type="SUPFAM" id="SSF52141">
    <property type="entry name" value="Uracil-DNA glycosylase-like"/>
    <property type="match status" value="1"/>
</dbReference>
<dbReference type="PANTHER" id="PTHR42160">
    <property type="entry name" value="URACIL-DNA GLYCOSYLASE SUPERFAMILY PROTEIN"/>
    <property type="match status" value="1"/>
</dbReference>
<gene>
    <name evidence="2" type="ORF">GCM10008943_17960</name>
</gene>
<dbReference type="RefSeq" id="WP_374844606.1">
    <property type="nucleotide sequence ID" value="NZ_BAAADE010000002.1"/>
</dbReference>
<feature type="domain" description="Uracil-DNA glycosylase-like" evidence="1">
    <location>
        <begin position="43"/>
        <end position="208"/>
    </location>
</feature>